<dbReference type="RefSeq" id="WP_235058323.1">
    <property type="nucleotide sequence ID" value="NZ_JAKFHA010000051.1"/>
</dbReference>
<proteinExistence type="predicted"/>
<accession>A0AA41U958</accession>
<keyword evidence="2" id="KW-1185">Reference proteome</keyword>
<dbReference type="Proteomes" id="UP001165378">
    <property type="component" value="Unassembled WGS sequence"/>
</dbReference>
<organism evidence="1 2">
    <name type="scientific">Yinghuangia soli</name>
    <dbReference type="NCBI Taxonomy" id="2908204"/>
    <lineage>
        <taxon>Bacteria</taxon>
        <taxon>Bacillati</taxon>
        <taxon>Actinomycetota</taxon>
        <taxon>Actinomycetes</taxon>
        <taxon>Kitasatosporales</taxon>
        <taxon>Streptomycetaceae</taxon>
        <taxon>Yinghuangia</taxon>
    </lineage>
</organism>
<name>A0AA41U958_9ACTN</name>
<sequence>MSSSPCDPRFAPAGDVGTALMMTDARLKSVYDGNTDMDPEQRALFDQFIASVGPLEAEALLDGTCTLIYMYMQWLRAAYEDHDQDVIEVVVPNLVATMRMMTKSVTPEAVPTMAGLLVAAGTGLSPNLWRRQYGSWTPAEMNPLEVTAFLLAEMINRITDDREFATRMIAEALNRAEEL</sequence>
<protein>
    <submittedName>
        <fullName evidence="1">Uncharacterized protein</fullName>
    </submittedName>
</protein>
<dbReference type="AlphaFoldDB" id="A0AA41U958"/>
<gene>
    <name evidence="1" type="ORF">LZ495_40910</name>
</gene>
<dbReference type="EMBL" id="JAKFHA010000051">
    <property type="protein sequence ID" value="MCF2533549.1"/>
    <property type="molecule type" value="Genomic_DNA"/>
</dbReference>
<comment type="caution">
    <text evidence="1">The sequence shown here is derived from an EMBL/GenBank/DDBJ whole genome shotgun (WGS) entry which is preliminary data.</text>
</comment>
<evidence type="ECO:0000313" key="1">
    <source>
        <dbReference type="EMBL" id="MCF2533549.1"/>
    </source>
</evidence>
<reference evidence="1" key="1">
    <citation type="submission" date="2022-01" db="EMBL/GenBank/DDBJ databases">
        <title>Genome-Based Taxonomic Classification of the Phylum Actinobacteria.</title>
        <authorList>
            <person name="Gao Y."/>
        </authorList>
    </citation>
    <scope>NUCLEOTIDE SEQUENCE</scope>
    <source>
        <strain evidence="1">KLBMP 8922</strain>
    </source>
</reference>
<evidence type="ECO:0000313" key="2">
    <source>
        <dbReference type="Proteomes" id="UP001165378"/>
    </source>
</evidence>